<keyword evidence="1" id="KW-0732">Signal</keyword>
<dbReference type="Proteomes" id="UP000439522">
    <property type="component" value="Unassembled WGS sequence"/>
</dbReference>
<accession>A0A6I4TFF7</accession>
<sequence>MTRLPLAAAPVMAMALLASSASAQDAGASTDHLAALRACQGQQDPAARLACYDAAVPVVVAATDKGELRIVDQAEIKRTRRGLFGFALPDLGIFGGDDDAPDMEMLETTITGVRYTQSDTFLFKTKEGATWQVANAPARLAEAKAGDTVVLKKASLGSYFIRINGQIGVKGKRVS</sequence>
<feature type="signal peptide" evidence="1">
    <location>
        <begin position="1"/>
        <end position="23"/>
    </location>
</feature>
<feature type="chain" id="PRO_5026213072" evidence="1">
    <location>
        <begin position="24"/>
        <end position="175"/>
    </location>
</feature>
<organism evidence="2 3">
    <name type="scientific">Tsuneonella aeria</name>
    <dbReference type="NCBI Taxonomy" id="1837929"/>
    <lineage>
        <taxon>Bacteria</taxon>
        <taxon>Pseudomonadati</taxon>
        <taxon>Pseudomonadota</taxon>
        <taxon>Alphaproteobacteria</taxon>
        <taxon>Sphingomonadales</taxon>
        <taxon>Erythrobacteraceae</taxon>
        <taxon>Tsuneonella</taxon>
    </lineage>
</organism>
<dbReference type="EMBL" id="WTZA01000001">
    <property type="protein sequence ID" value="MXO74905.1"/>
    <property type="molecule type" value="Genomic_DNA"/>
</dbReference>
<name>A0A6I4TFF7_9SPHN</name>
<dbReference type="RefSeq" id="WP_160610614.1">
    <property type="nucleotide sequence ID" value="NZ_WTZA01000001.1"/>
</dbReference>
<comment type="caution">
    <text evidence="2">The sequence shown here is derived from an EMBL/GenBank/DDBJ whole genome shotgun (WGS) entry which is preliminary data.</text>
</comment>
<keyword evidence="3" id="KW-1185">Reference proteome</keyword>
<dbReference type="AlphaFoldDB" id="A0A6I4TFF7"/>
<proteinExistence type="predicted"/>
<reference evidence="2 3" key="1">
    <citation type="submission" date="2019-12" db="EMBL/GenBank/DDBJ databases">
        <title>Genomic-based taxomic classification of the family Erythrobacteraceae.</title>
        <authorList>
            <person name="Xu L."/>
        </authorList>
    </citation>
    <scope>NUCLEOTIDE SEQUENCE [LARGE SCALE GENOMIC DNA]</scope>
    <source>
        <strain evidence="2 3">100921-2</strain>
    </source>
</reference>
<evidence type="ECO:0000313" key="3">
    <source>
        <dbReference type="Proteomes" id="UP000439522"/>
    </source>
</evidence>
<evidence type="ECO:0000256" key="1">
    <source>
        <dbReference type="SAM" id="SignalP"/>
    </source>
</evidence>
<gene>
    <name evidence="2" type="ORF">GRI40_06680</name>
</gene>
<dbReference type="OrthoDB" id="7596780at2"/>
<evidence type="ECO:0000313" key="2">
    <source>
        <dbReference type="EMBL" id="MXO74905.1"/>
    </source>
</evidence>
<protein>
    <submittedName>
        <fullName evidence="2">Uncharacterized protein</fullName>
    </submittedName>
</protein>